<dbReference type="AlphaFoldDB" id="A0A5J4VCT6"/>
<name>A0A5J4VCT6_9EUKA</name>
<dbReference type="EMBL" id="SNRW01007966">
    <property type="protein sequence ID" value="KAA6380329.1"/>
    <property type="molecule type" value="Genomic_DNA"/>
</dbReference>
<sequence length="785" mass="85152">MNIPLSQQQIRTVRQLITNDIAYYIQYQKRIRSSGGMISNEEYQLFIDNNNALVYAANNQIVDGMASEYALKIEPNGLLTIKNLKVINFDFVAQINQLINQVNLLQQSIGTTEQDITDIKNDIDTINQELSRQIHFRGYYLLNSDIQNLPNSANGDFAFSAESGTVWMFDSNWYNSGDIVPDQVTPASDATPLSDGIATAGISTEYSRGDHVHPLNITSTIPVSDSASGSVGTANYYARSDHSHPINVTTTIPLQDSANGAVGTANYYARSDHSHPINVETNASNIPIVNGVGANGSSDFYARQDHVHLQQLTYDGNVTATKFIKTGGLATEVLCANGDTTTIDSHLSRTYSSGTGGYIRLCVFPAANSTGAPYIYFQVTCNTNAMQTIDLVPNYSVNGISALYGVFTAPSYVQTIYNVYYGVDQLLHTHTGTGSAAVYTAWIHMMSASGSITVTVSKQSQYWTTRVTEILSQDIVSSISGSQTQIPMSFNLGSGGIIGYMLQVNSLDRNYNYYNNGIRIGNNNGDSTSSLYLGCIKTATNTTQAGQWEISKTSDNALTINPSSLRKADHSVGLSINSDSSIIKFNGNELVNVGTDQTINGRKAFKNDQFEIQLTESNYPLMLINDNNNYMEQMINSNQMILTIDTSLPAGTPLYINQQGSNLSSQYPDSKLVQNYVLNAGTPIPFAGVTAGNLQINPTATNYDDGLRISRTDPTNTGSSSIFLGCSTSTVGVITGQWAIFTPASSYVNNPFGFVITRAFEAGDNTRGLQISADGNTLTFNGRVL</sequence>
<dbReference type="Proteomes" id="UP000324800">
    <property type="component" value="Unassembled WGS sequence"/>
</dbReference>
<protein>
    <submittedName>
        <fullName evidence="1">Uncharacterized protein</fullName>
    </submittedName>
</protein>
<proteinExistence type="predicted"/>
<accession>A0A5J4VCT6</accession>
<evidence type="ECO:0000313" key="2">
    <source>
        <dbReference type="Proteomes" id="UP000324800"/>
    </source>
</evidence>
<gene>
    <name evidence="1" type="ORF">EZS28_024142</name>
</gene>
<evidence type="ECO:0000313" key="1">
    <source>
        <dbReference type="EMBL" id="KAA6380329.1"/>
    </source>
</evidence>
<reference evidence="1 2" key="1">
    <citation type="submission" date="2019-03" db="EMBL/GenBank/DDBJ databases">
        <title>Single cell metagenomics reveals metabolic interactions within the superorganism composed of flagellate Streblomastix strix and complex community of Bacteroidetes bacteria on its surface.</title>
        <authorList>
            <person name="Treitli S.C."/>
            <person name="Kolisko M."/>
            <person name="Husnik F."/>
            <person name="Keeling P."/>
            <person name="Hampl V."/>
        </authorList>
    </citation>
    <scope>NUCLEOTIDE SEQUENCE [LARGE SCALE GENOMIC DNA]</scope>
    <source>
        <strain evidence="1">ST1C</strain>
    </source>
</reference>
<comment type="caution">
    <text evidence="1">The sequence shown here is derived from an EMBL/GenBank/DDBJ whole genome shotgun (WGS) entry which is preliminary data.</text>
</comment>
<organism evidence="1 2">
    <name type="scientific">Streblomastix strix</name>
    <dbReference type="NCBI Taxonomy" id="222440"/>
    <lineage>
        <taxon>Eukaryota</taxon>
        <taxon>Metamonada</taxon>
        <taxon>Preaxostyla</taxon>
        <taxon>Oxymonadida</taxon>
        <taxon>Streblomastigidae</taxon>
        <taxon>Streblomastix</taxon>
    </lineage>
</organism>